<reference evidence="3 5" key="1">
    <citation type="submission" date="2023-10" db="EMBL/GenBank/DDBJ databases">
        <title>Screening of Alkalihalobacillus lindianensis BZ-TG-R113 and Its Alleviation of Salt Stress on Rapeseed Growth.</title>
        <authorList>
            <person name="Zhao B."/>
            <person name="Guo T."/>
        </authorList>
    </citation>
    <scope>NUCLEOTIDE SEQUENCE [LARGE SCALE GENOMIC DNA]</scope>
    <source>
        <strain evidence="3 5">BZ-TG-R113</strain>
    </source>
</reference>
<evidence type="ECO:0000313" key="4">
    <source>
        <dbReference type="EMBL" id="MDV2683835.1"/>
    </source>
</evidence>
<dbReference type="EMBL" id="JAWJBA010000001">
    <property type="protein sequence ID" value="MDV2683835.1"/>
    <property type="molecule type" value="Genomic_DNA"/>
</dbReference>
<comment type="caution">
    <text evidence="3">The sequence shown here is derived from an EMBL/GenBank/DDBJ whole genome shotgun (WGS) entry which is preliminary data.</text>
</comment>
<dbReference type="RefSeq" id="WP_317121064.1">
    <property type="nucleotide sequence ID" value="NZ_JAWJBA010000001.1"/>
</dbReference>
<feature type="domain" description="DUF6906" evidence="2">
    <location>
        <begin position="1"/>
        <end position="49"/>
    </location>
</feature>
<protein>
    <recommendedName>
        <fullName evidence="2">DUF6906 domain-containing protein</fullName>
    </recommendedName>
</protein>
<evidence type="ECO:0000313" key="5">
    <source>
        <dbReference type="Proteomes" id="UP001287282"/>
    </source>
</evidence>
<proteinExistence type="predicted"/>
<feature type="compositionally biased region" description="Polar residues" evidence="1">
    <location>
        <begin position="16"/>
        <end position="26"/>
    </location>
</feature>
<gene>
    <name evidence="3" type="ORF">RYX56_05190</name>
    <name evidence="4" type="ORF">RYX56_05530</name>
</gene>
<evidence type="ECO:0000256" key="1">
    <source>
        <dbReference type="SAM" id="MobiDB-lite"/>
    </source>
</evidence>
<organism evidence="3 5">
    <name type="scientific">Alkalihalophilus lindianensis</name>
    <dbReference type="NCBI Taxonomy" id="1630542"/>
    <lineage>
        <taxon>Bacteria</taxon>
        <taxon>Bacillati</taxon>
        <taxon>Bacillota</taxon>
        <taxon>Bacilli</taxon>
        <taxon>Bacillales</taxon>
        <taxon>Bacillaceae</taxon>
        <taxon>Alkalihalophilus</taxon>
    </lineage>
</organism>
<feature type="region of interest" description="Disordered" evidence="1">
    <location>
        <begin position="1"/>
        <end position="26"/>
    </location>
</feature>
<dbReference type="Proteomes" id="UP001287282">
    <property type="component" value="Unassembled WGS sequence"/>
</dbReference>
<dbReference type="Pfam" id="PF21847">
    <property type="entry name" value="DUF6906"/>
    <property type="match status" value="1"/>
</dbReference>
<dbReference type="InterPro" id="IPR054201">
    <property type="entry name" value="DUF6906"/>
</dbReference>
<accession>A0ABU3X7B9</accession>
<evidence type="ECO:0000259" key="2">
    <source>
        <dbReference type="Pfam" id="PF21847"/>
    </source>
</evidence>
<name>A0ABU3X7B9_9BACI</name>
<dbReference type="EMBL" id="JAWJBA010000001">
    <property type="protein sequence ID" value="MDV2683769.1"/>
    <property type="molecule type" value="Genomic_DNA"/>
</dbReference>
<evidence type="ECO:0000313" key="3">
    <source>
        <dbReference type="EMBL" id="MDV2683769.1"/>
    </source>
</evidence>
<sequence length="50" mass="5751">MKQGKNPNRRQKESIKQSGLNPNNWLVSKANDDQLLLIHRETGTSKLIYS</sequence>
<keyword evidence="5" id="KW-1185">Reference proteome</keyword>